<accession>A0A2J6PTF0</accession>
<dbReference type="Pfam" id="PF02230">
    <property type="entry name" value="Abhydrolase_2"/>
    <property type="match status" value="1"/>
</dbReference>
<evidence type="ECO:0000256" key="5">
    <source>
        <dbReference type="SAM" id="MobiDB-lite"/>
    </source>
</evidence>
<dbReference type="GO" id="GO:0019369">
    <property type="term" value="P:arachidonate metabolic process"/>
    <property type="evidence" value="ECO:0007669"/>
    <property type="project" value="TreeGrafter"/>
</dbReference>
<keyword evidence="1 4" id="KW-0378">Hydrolase</keyword>
<dbReference type="GO" id="GO:0016042">
    <property type="term" value="P:lipid catabolic process"/>
    <property type="evidence" value="ECO:0007669"/>
    <property type="project" value="UniProtKB-UniRule"/>
</dbReference>
<dbReference type="PANTHER" id="PTHR24185:SF1">
    <property type="entry name" value="CALCIUM-INDEPENDENT PHOSPHOLIPASE A2-GAMMA"/>
    <property type="match status" value="1"/>
</dbReference>
<name>A0A2J6PTF0_9HELO</name>
<evidence type="ECO:0000259" key="6">
    <source>
        <dbReference type="PROSITE" id="PS51635"/>
    </source>
</evidence>
<dbReference type="STRING" id="1745343.A0A2J6PTF0"/>
<evidence type="ECO:0000256" key="3">
    <source>
        <dbReference type="ARBA" id="ARBA00023098"/>
    </source>
</evidence>
<evidence type="ECO:0000256" key="2">
    <source>
        <dbReference type="ARBA" id="ARBA00022963"/>
    </source>
</evidence>
<dbReference type="InterPro" id="IPR003140">
    <property type="entry name" value="PLipase/COase/thioEstase"/>
</dbReference>
<organism evidence="7 8">
    <name type="scientific">Hyaloscypha hepaticicola</name>
    <dbReference type="NCBI Taxonomy" id="2082293"/>
    <lineage>
        <taxon>Eukaryota</taxon>
        <taxon>Fungi</taxon>
        <taxon>Dikarya</taxon>
        <taxon>Ascomycota</taxon>
        <taxon>Pezizomycotina</taxon>
        <taxon>Leotiomycetes</taxon>
        <taxon>Helotiales</taxon>
        <taxon>Hyaloscyphaceae</taxon>
        <taxon>Hyaloscypha</taxon>
    </lineage>
</organism>
<feature type="short sequence motif" description="DGA/G" evidence="4">
    <location>
        <begin position="700"/>
        <end position="702"/>
    </location>
</feature>
<dbReference type="GO" id="GO:0047499">
    <property type="term" value="F:calcium-independent phospholipase A2 activity"/>
    <property type="evidence" value="ECO:0007669"/>
    <property type="project" value="TreeGrafter"/>
</dbReference>
<gene>
    <name evidence="7" type="ORF">NA56DRAFT_691933</name>
</gene>
<feature type="region of interest" description="Disordered" evidence="5">
    <location>
        <begin position="63"/>
        <end position="124"/>
    </location>
</feature>
<dbReference type="Pfam" id="PF01734">
    <property type="entry name" value="Patatin"/>
    <property type="match status" value="1"/>
</dbReference>
<dbReference type="AlphaFoldDB" id="A0A2J6PTF0"/>
<sequence>MSSVRAIRHCCTSCSGPERIALAALYKVASGKLSEVAEALLETSEKSQIPHSRPEPLQIMAESSHHPERIFSRSPTLSSLPENGVSSLASEQINSTDFARSGRQYTDSSTSTSENSFGLNSNRSSIAPQLSQPLSLHLNSSEQQLQAAKAAIQRESALFEAIRSELRTIPSPHQNQSPRMPVDGDLRDIHELREGLSWRIGLYGQDVSTDTVNNIIVVLHDYGGDHSSVKPMVKKHFADPQTALLCLGGIHRLRPTSGQVGGLYWTDEQNGNSYHRAVRLILEHVIGKILVEKCNFPPSNIALLGHGQGGSVALAIAAVWETTRLGGVVTIDGPPPEYIIPSTTPRIPTPVLMIGGRLGALTPQAEQRARDLFLHVDVDLRAGVDVLPIAELLASKGDSDEIRTAKDFLAHSLRQEEWETQTVLTFDGGGIRGYGSLLILKELMRRIGLEERRVDSRVESSFYPGVYKPRASTGIAASDERPGTANSHTQEIVGTPTTNAEGESILEESDLYLPCHYFNYIGGTSTGGLISIMLSRFRMSVNDCIDEYKILGGRVFAHPRLLATGGILWHKFHWKDLEDVIQSVTDRHCFHGLSFGLRFDMDPDFCRTVVLAYSEDGTTDAPYLFRTYPTFRLSPHPGQIRRPTTLAIKGAPDRNPGPSSHDRIALVGRATSAAPTYFPPVRIPVPDVQNGGEKIVRFKDGGFGSNNPSLEIYNDVIRKHGGYSKNVGVFISVGTGYSELKMFDKEGLTRAGTRVREFYANLKAARKMASRTQGAHEGMEGHAFRDNKMVFPYSRFDGGRELGKIEMDEWKSNRISNLVKGKQTVSGGITLQNIEKAVKLYLADPKVQNELDDRARLLVRRRRLRMRDKSKWDRYAAASWYECPFTCRDRSEHKTYTTFEDHVRKEHYQEFKSEDFDTIAQRSRKCWLYRSGEGR</sequence>
<dbReference type="Proteomes" id="UP000235672">
    <property type="component" value="Unassembled WGS sequence"/>
</dbReference>
<protein>
    <submittedName>
        <fullName evidence="7">FabD/lysophospholipase-like protein</fullName>
    </submittedName>
</protein>
<dbReference type="PANTHER" id="PTHR24185">
    <property type="entry name" value="CALCIUM-INDEPENDENT PHOSPHOLIPASE A2-GAMMA"/>
    <property type="match status" value="1"/>
</dbReference>
<feature type="active site" description="Proton acceptor" evidence="4">
    <location>
        <position position="700"/>
    </location>
</feature>
<evidence type="ECO:0000256" key="1">
    <source>
        <dbReference type="ARBA" id="ARBA00022801"/>
    </source>
</evidence>
<dbReference type="SUPFAM" id="SSF52151">
    <property type="entry name" value="FabD/lysophospholipase-like"/>
    <property type="match status" value="1"/>
</dbReference>
<feature type="compositionally biased region" description="Polar residues" evidence="5">
    <location>
        <begin position="484"/>
        <end position="498"/>
    </location>
</feature>
<dbReference type="InterPro" id="IPR016035">
    <property type="entry name" value="Acyl_Trfase/lysoPLipase"/>
</dbReference>
<dbReference type="OrthoDB" id="1658288at2759"/>
<dbReference type="Gene3D" id="3.40.50.1820">
    <property type="entry name" value="alpha/beta hydrolase"/>
    <property type="match status" value="1"/>
</dbReference>
<feature type="active site" description="Nucleophile" evidence="4">
    <location>
        <position position="525"/>
    </location>
</feature>
<evidence type="ECO:0000313" key="8">
    <source>
        <dbReference type="Proteomes" id="UP000235672"/>
    </source>
</evidence>
<dbReference type="EMBL" id="KZ613500">
    <property type="protein sequence ID" value="PMD17297.1"/>
    <property type="molecule type" value="Genomic_DNA"/>
</dbReference>
<evidence type="ECO:0000256" key="4">
    <source>
        <dbReference type="PROSITE-ProRule" id="PRU01161"/>
    </source>
</evidence>
<feature type="region of interest" description="Disordered" evidence="5">
    <location>
        <begin position="475"/>
        <end position="498"/>
    </location>
</feature>
<feature type="compositionally biased region" description="Polar residues" evidence="5">
    <location>
        <begin position="73"/>
        <end position="124"/>
    </location>
</feature>
<dbReference type="InterPro" id="IPR002641">
    <property type="entry name" value="PNPLA_dom"/>
</dbReference>
<feature type="short sequence motif" description="GXGXXG" evidence="4">
    <location>
        <begin position="428"/>
        <end position="433"/>
    </location>
</feature>
<dbReference type="Gene3D" id="3.40.1090.10">
    <property type="entry name" value="Cytosolic phospholipase A2 catalytic domain"/>
    <property type="match status" value="1"/>
</dbReference>
<keyword evidence="8" id="KW-1185">Reference proteome</keyword>
<dbReference type="GO" id="GO:0016020">
    <property type="term" value="C:membrane"/>
    <property type="evidence" value="ECO:0007669"/>
    <property type="project" value="TreeGrafter"/>
</dbReference>
<dbReference type="GO" id="GO:0046486">
    <property type="term" value="P:glycerolipid metabolic process"/>
    <property type="evidence" value="ECO:0007669"/>
    <property type="project" value="UniProtKB-ARBA"/>
</dbReference>
<feature type="domain" description="PNPLA" evidence="6">
    <location>
        <begin position="424"/>
        <end position="713"/>
    </location>
</feature>
<keyword evidence="2 4" id="KW-0442">Lipid degradation</keyword>
<dbReference type="InterPro" id="IPR029058">
    <property type="entry name" value="AB_hydrolase_fold"/>
</dbReference>
<dbReference type="PROSITE" id="PS51635">
    <property type="entry name" value="PNPLA"/>
    <property type="match status" value="1"/>
</dbReference>
<reference evidence="7 8" key="1">
    <citation type="submission" date="2016-05" db="EMBL/GenBank/DDBJ databases">
        <title>A degradative enzymes factory behind the ericoid mycorrhizal symbiosis.</title>
        <authorList>
            <consortium name="DOE Joint Genome Institute"/>
            <person name="Martino E."/>
            <person name="Morin E."/>
            <person name="Grelet G."/>
            <person name="Kuo A."/>
            <person name="Kohler A."/>
            <person name="Daghino S."/>
            <person name="Barry K."/>
            <person name="Choi C."/>
            <person name="Cichocki N."/>
            <person name="Clum A."/>
            <person name="Copeland A."/>
            <person name="Hainaut M."/>
            <person name="Haridas S."/>
            <person name="Labutti K."/>
            <person name="Lindquist E."/>
            <person name="Lipzen A."/>
            <person name="Khouja H.-R."/>
            <person name="Murat C."/>
            <person name="Ohm R."/>
            <person name="Olson A."/>
            <person name="Spatafora J."/>
            <person name="Veneault-Fourrey C."/>
            <person name="Henrissat B."/>
            <person name="Grigoriev I."/>
            <person name="Martin F."/>
            <person name="Perotto S."/>
        </authorList>
    </citation>
    <scope>NUCLEOTIDE SEQUENCE [LARGE SCALE GENOMIC DNA]</scope>
    <source>
        <strain evidence="7 8">UAMH 7357</strain>
    </source>
</reference>
<dbReference type="SUPFAM" id="SSF53474">
    <property type="entry name" value="alpha/beta-Hydrolases"/>
    <property type="match status" value="1"/>
</dbReference>
<evidence type="ECO:0000313" key="7">
    <source>
        <dbReference type="EMBL" id="PMD17297.1"/>
    </source>
</evidence>
<feature type="short sequence motif" description="GXSXG" evidence="4">
    <location>
        <begin position="523"/>
        <end position="527"/>
    </location>
</feature>
<proteinExistence type="predicted"/>
<keyword evidence="3 4" id="KW-0443">Lipid metabolism</keyword>